<dbReference type="EMBL" id="CAJPVJ010012423">
    <property type="protein sequence ID" value="CAG2174313.1"/>
    <property type="molecule type" value="Genomic_DNA"/>
</dbReference>
<evidence type="ECO:0000313" key="3">
    <source>
        <dbReference type="EMBL" id="CAD7657127.1"/>
    </source>
</evidence>
<dbReference type="OrthoDB" id="428895at2759"/>
<proteinExistence type="inferred from homology"/>
<evidence type="ECO:0000256" key="2">
    <source>
        <dbReference type="SAM" id="MobiDB-lite"/>
    </source>
</evidence>
<dbReference type="AlphaFoldDB" id="A0A7R9MDS9"/>
<sequence length="307" mass="35049">MNCYTEDFEEYHEEEASDDDYGDQLDRILVPKLPVANFDHYDPSRPPVTGEEYLRRVQLEAQKCPEVVVANLDVNQFTPNQTLIIENSNGFIRAKPESTPSVDWQRAQVSEFSHVRTSLARMRAHRPPGTAVDPIADRPPVRHRSMSWWRDYCIGKRSDHSSDSDSDRGGGGGDEDESDLSTPTDTPHNSSALKREKRAKRESNLPLMSTICALTQDEVIVLLSFYAKWCQQYRFTEHFGLWIYALLVALEKPLPAEVYSTLRDLSRVCSECRHKIGSDCDSNVLISLNLIICIIGRYFDQNDMCDQ</sequence>
<name>A0A7R9MDS9_9ACAR</name>
<dbReference type="GO" id="GO:0005634">
    <property type="term" value="C:nucleus"/>
    <property type="evidence" value="ECO:0007669"/>
    <property type="project" value="TreeGrafter"/>
</dbReference>
<dbReference type="GO" id="GO:0032797">
    <property type="term" value="C:SMN complex"/>
    <property type="evidence" value="ECO:0007669"/>
    <property type="project" value="TreeGrafter"/>
</dbReference>
<organism evidence="3">
    <name type="scientific">Oppiella nova</name>
    <dbReference type="NCBI Taxonomy" id="334625"/>
    <lineage>
        <taxon>Eukaryota</taxon>
        <taxon>Metazoa</taxon>
        <taxon>Ecdysozoa</taxon>
        <taxon>Arthropoda</taxon>
        <taxon>Chelicerata</taxon>
        <taxon>Arachnida</taxon>
        <taxon>Acari</taxon>
        <taxon>Acariformes</taxon>
        <taxon>Sarcoptiformes</taxon>
        <taxon>Oribatida</taxon>
        <taxon>Brachypylina</taxon>
        <taxon>Oppioidea</taxon>
        <taxon>Oppiidae</taxon>
        <taxon>Oppiella</taxon>
    </lineage>
</organism>
<dbReference type="Proteomes" id="UP000728032">
    <property type="component" value="Unassembled WGS sequence"/>
</dbReference>
<dbReference type="GO" id="GO:0000387">
    <property type="term" value="P:spliceosomal snRNP assembly"/>
    <property type="evidence" value="ECO:0007669"/>
    <property type="project" value="InterPro"/>
</dbReference>
<feature type="compositionally biased region" description="Polar residues" evidence="2">
    <location>
        <begin position="182"/>
        <end position="192"/>
    </location>
</feature>
<feature type="compositionally biased region" description="Basic and acidic residues" evidence="2">
    <location>
        <begin position="157"/>
        <end position="168"/>
    </location>
</feature>
<feature type="region of interest" description="Disordered" evidence="2">
    <location>
        <begin position="157"/>
        <end position="199"/>
    </location>
</feature>
<protein>
    <recommendedName>
        <fullName evidence="5">Gem-associated protein 2</fullName>
    </recommendedName>
</protein>
<keyword evidence="4" id="KW-1185">Reference proteome</keyword>
<dbReference type="EMBL" id="OC927248">
    <property type="protein sequence ID" value="CAD7657127.1"/>
    <property type="molecule type" value="Genomic_DNA"/>
</dbReference>
<evidence type="ECO:0000256" key="1">
    <source>
        <dbReference type="ARBA" id="ARBA00025758"/>
    </source>
</evidence>
<reference evidence="3" key="1">
    <citation type="submission" date="2020-11" db="EMBL/GenBank/DDBJ databases">
        <authorList>
            <person name="Tran Van P."/>
        </authorList>
    </citation>
    <scope>NUCLEOTIDE SEQUENCE</scope>
</reference>
<dbReference type="InterPro" id="IPR035426">
    <property type="entry name" value="Gemin2/Brr1"/>
</dbReference>
<evidence type="ECO:0008006" key="5">
    <source>
        <dbReference type="Google" id="ProtNLM"/>
    </source>
</evidence>
<dbReference type="Gene3D" id="1.20.58.1070">
    <property type="match status" value="1"/>
</dbReference>
<comment type="similarity">
    <text evidence="1">Belongs to the gemin-2 family.</text>
</comment>
<dbReference type="PANTHER" id="PTHR12794">
    <property type="entry name" value="GEMIN2"/>
    <property type="match status" value="1"/>
</dbReference>
<dbReference type="Pfam" id="PF04938">
    <property type="entry name" value="SIP1"/>
    <property type="match status" value="1"/>
</dbReference>
<dbReference type="PANTHER" id="PTHR12794:SF0">
    <property type="entry name" value="GEM-ASSOCIATED PROTEIN 2"/>
    <property type="match status" value="1"/>
</dbReference>
<accession>A0A7R9MDS9</accession>
<feature type="region of interest" description="Disordered" evidence="2">
    <location>
        <begin position="1"/>
        <end position="20"/>
    </location>
</feature>
<gene>
    <name evidence="3" type="ORF">ONB1V03_LOCUS13759</name>
</gene>
<evidence type="ECO:0000313" key="4">
    <source>
        <dbReference type="Proteomes" id="UP000728032"/>
    </source>
</evidence>